<comment type="function">
    <text evidence="7">Activation of anaerobic ribonucleoside-triphosphate reductase under anaerobic conditions by generation of an organic free radical, using S-adenosylmethionine and reduced flavodoxin as cosubstrates to produce 5'-deoxy-adenosine.</text>
</comment>
<evidence type="ECO:0000313" key="9">
    <source>
        <dbReference type="Proteomes" id="UP000463470"/>
    </source>
</evidence>
<keyword evidence="4" id="KW-0479">Metal-binding</keyword>
<comment type="similarity">
    <text evidence="7">Belongs to the organic radical-activating enzymes family.</text>
</comment>
<evidence type="ECO:0000256" key="2">
    <source>
        <dbReference type="ARBA" id="ARBA00022485"/>
    </source>
</evidence>
<dbReference type="AlphaFoldDB" id="A0A845KYN2"/>
<evidence type="ECO:0000256" key="3">
    <source>
        <dbReference type="ARBA" id="ARBA00022691"/>
    </source>
</evidence>
<dbReference type="OrthoDB" id="9782387at2"/>
<dbReference type="EC" id="1.97.1.-" evidence="7"/>
<dbReference type="SFLD" id="SFLDF00299">
    <property type="entry name" value="anaerobic_ribonucleoside-triph"/>
    <property type="match status" value="1"/>
</dbReference>
<protein>
    <recommendedName>
        <fullName evidence="7">Anaerobic ribonucleoside-triphosphate reductase-activating protein</fullName>
        <ecNumber evidence="7">1.97.1.-</ecNumber>
    </recommendedName>
</protein>
<gene>
    <name evidence="8" type="ORF">GTO91_02880</name>
</gene>
<dbReference type="PROSITE" id="PS51257">
    <property type="entry name" value="PROKAR_LIPOPROTEIN"/>
    <property type="match status" value="1"/>
</dbReference>
<evidence type="ECO:0000256" key="4">
    <source>
        <dbReference type="ARBA" id="ARBA00022723"/>
    </source>
</evidence>
<dbReference type="PANTHER" id="PTHR30352:SF2">
    <property type="entry name" value="ANAEROBIC RIBONUCLEOSIDE-TRIPHOSPHATE REDUCTASE-ACTIVATING PROTEIN"/>
    <property type="match status" value="1"/>
</dbReference>
<name>A0A845KYN2_9FIRM</name>
<comment type="cofactor">
    <cofactor evidence="1">
        <name>[4Fe-4S] cluster</name>
        <dbReference type="ChEBI" id="CHEBI:49883"/>
    </cofactor>
</comment>
<sequence>MQTVRVAGFHDFNTTDANGIAFSIFFQGCRKRCPGCHNPELQPMDGGEEMAIDDIFARLRKHRAVYDSVVFLGGEPMEQPEALRTILAAVKSFGLETWLYTGYDLNKIPEVIIDLCDVIVAGEYREDLRTGAFPASSNQIVYHRRKERVA</sequence>
<dbReference type="Gene3D" id="3.20.20.70">
    <property type="entry name" value="Aldolase class I"/>
    <property type="match status" value="1"/>
</dbReference>
<dbReference type="InterPro" id="IPR007197">
    <property type="entry name" value="rSAM"/>
</dbReference>
<dbReference type="InterPro" id="IPR012837">
    <property type="entry name" value="NrdG"/>
</dbReference>
<dbReference type="SUPFAM" id="SSF102114">
    <property type="entry name" value="Radical SAM enzymes"/>
    <property type="match status" value="1"/>
</dbReference>
<dbReference type="CDD" id="cd01335">
    <property type="entry name" value="Radical_SAM"/>
    <property type="match status" value="1"/>
</dbReference>
<dbReference type="Proteomes" id="UP000463470">
    <property type="component" value="Unassembled WGS sequence"/>
</dbReference>
<evidence type="ECO:0000256" key="1">
    <source>
        <dbReference type="ARBA" id="ARBA00001966"/>
    </source>
</evidence>
<keyword evidence="7" id="KW-0560">Oxidoreductase</keyword>
<evidence type="ECO:0000256" key="7">
    <source>
        <dbReference type="PIRNR" id="PIRNR000368"/>
    </source>
</evidence>
<dbReference type="SFLD" id="SFLDG01063">
    <property type="entry name" value="activating_enzymes__group_1"/>
    <property type="match status" value="1"/>
</dbReference>
<dbReference type="PANTHER" id="PTHR30352">
    <property type="entry name" value="PYRUVATE FORMATE-LYASE-ACTIVATING ENZYME"/>
    <property type="match status" value="1"/>
</dbReference>
<dbReference type="GO" id="GO:0043365">
    <property type="term" value="F:[formate-C-acetyltransferase]-activating enzyme activity"/>
    <property type="evidence" value="ECO:0007669"/>
    <property type="project" value="InterPro"/>
</dbReference>
<dbReference type="Pfam" id="PF13353">
    <property type="entry name" value="Fer4_12"/>
    <property type="match status" value="1"/>
</dbReference>
<dbReference type="SFLD" id="SFLDG01066">
    <property type="entry name" value="organic_radical-activating_enz"/>
    <property type="match status" value="1"/>
</dbReference>
<dbReference type="SFLD" id="SFLDS00029">
    <property type="entry name" value="Radical_SAM"/>
    <property type="match status" value="1"/>
</dbReference>
<reference evidence="8 9" key="1">
    <citation type="submission" date="2020-01" db="EMBL/GenBank/DDBJ databases">
        <title>Whole-genome sequence of Heliobacterium undosum DSM 13378.</title>
        <authorList>
            <person name="Kyndt J.A."/>
            <person name="Meyer T.E."/>
        </authorList>
    </citation>
    <scope>NUCLEOTIDE SEQUENCE [LARGE SCALE GENOMIC DNA]</scope>
    <source>
        <strain evidence="8 9">DSM 13378</strain>
    </source>
</reference>
<dbReference type="EMBL" id="WXEY01000002">
    <property type="protein sequence ID" value="MZP28663.1"/>
    <property type="molecule type" value="Genomic_DNA"/>
</dbReference>
<dbReference type="InterPro" id="IPR034457">
    <property type="entry name" value="Organic_radical-activating"/>
</dbReference>
<dbReference type="RefSeq" id="WP_161254575.1">
    <property type="nucleotide sequence ID" value="NZ_WXEY01000002.1"/>
</dbReference>
<comment type="caution">
    <text evidence="8">The sequence shown here is derived from an EMBL/GenBank/DDBJ whole genome shotgun (WGS) entry which is preliminary data.</text>
</comment>
<keyword evidence="6" id="KW-0411">Iron-sulfur</keyword>
<dbReference type="InterPro" id="IPR013785">
    <property type="entry name" value="Aldolase_TIM"/>
</dbReference>
<keyword evidence="3" id="KW-0949">S-adenosyl-L-methionine</keyword>
<evidence type="ECO:0000256" key="5">
    <source>
        <dbReference type="ARBA" id="ARBA00023004"/>
    </source>
</evidence>
<keyword evidence="2" id="KW-0004">4Fe-4S</keyword>
<accession>A0A845KYN2</accession>
<evidence type="ECO:0000313" key="8">
    <source>
        <dbReference type="EMBL" id="MZP28663.1"/>
    </source>
</evidence>
<dbReference type="PIRSF" id="PIRSF000368">
    <property type="entry name" value="NrdG"/>
    <property type="match status" value="1"/>
</dbReference>
<keyword evidence="5" id="KW-0408">Iron</keyword>
<evidence type="ECO:0000256" key="6">
    <source>
        <dbReference type="ARBA" id="ARBA00023014"/>
    </source>
</evidence>
<proteinExistence type="inferred from homology"/>
<dbReference type="GO" id="GO:0004748">
    <property type="term" value="F:ribonucleoside-diphosphate reductase activity, thioredoxin disulfide as acceptor"/>
    <property type="evidence" value="ECO:0007669"/>
    <property type="project" value="TreeGrafter"/>
</dbReference>
<keyword evidence="9" id="KW-1185">Reference proteome</keyword>
<dbReference type="InterPro" id="IPR058240">
    <property type="entry name" value="rSAM_sf"/>
</dbReference>
<dbReference type="GO" id="GO:0051539">
    <property type="term" value="F:4 iron, 4 sulfur cluster binding"/>
    <property type="evidence" value="ECO:0007669"/>
    <property type="project" value="UniProtKB-KW"/>
</dbReference>
<organism evidence="8 9">
    <name type="scientific">Heliomicrobium undosum</name>
    <dbReference type="NCBI Taxonomy" id="121734"/>
    <lineage>
        <taxon>Bacteria</taxon>
        <taxon>Bacillati</taxon>
        <taxon>Bacillota</taxon>
        <taxon>Clostridia</taxon>
        <taxon>Eubacteriales</taxon>
        <taxon>Heliobacteriaceae</taxon>
        <taxon>Heliomicrobium</taxon>
    </lineage>
</organism>
<dbReference type="GO" id="GO:0046872">
    <property type="term" value="F:metal ion binding"/>
    <property type="evidence" value="ECO:0007669"/>
    <property type="project" value="UniProtKB-KW"/>
</dbReference>